<keyword evidence="1" id="KW-0560">Oxidoreductase</keyword>
<dbReference type="EMBL" id="LAZR01046058">
    <property type="protein sequence ID" value="KKK97424.1"/>
    <property type="molecule type" value="Genomic_DNA"/>
</dbReference>
<feature type="domain" description="Dehydrogenase E1 component" evidence="2">
    <location>
        <begin position="25"/>
        <end position="159"/>
    </location>
</feature>
<dbReference type="SUPFAM" id="SSF52518">
    <property type="entry name" value="Thiamin diphosphate-binding fold (THDP-binding)"/>
    <property type="match status" value="1"/>
</dbReference>
<sequence length="159" mass="17403">MVSVRESPTELGLSKDQLLDMLYKMMLSRAVGQRERMLNRMGKAPFAVTGEGHEATQVGTAYALKPGHDWVFTYYRDVGVVLTIGMTARDVLMAFFARKEDISSGGRNMPSHFSHPKLRIVSEGAPVATQLPHAVGTAFAAKLRGLDEVSMVWFGDGAT</sequence>
<dbReference type="AlphaFoldDB" id="A0A0F9C4N7"/>
<reference evidence="3" key="1">
    <citation type="journal article" date="2015" name="Nature">
        <title>Complex archaea that bridge the gap between prokaryotes and eukaryotes.</title>
        <authorList>
            <person name="Spang A."/>
            <person name="Saw J.H."/>
            <person name="Jorgensen S.L."/>
            <person name="Zaremba-Niedzwiedzka K."/>
            <person name="Martijn J."/>
            <person name="Lind A.E."/>
            <person name="van Eijk R."/>
            <person name="Schleper C."/>
            <person name="Guy L."/>
            <person name="Ettema T.J."/>
        </authorList>
    </citation>
    <scope>NUCLEOTIDE SEQUENCE</scope>
</reference>
<evidence type="ECO:0000259" key="2">
    <source>
        <dbReference type="Pfam" id="PF00676"/>
    </source>
</evidence>
<dbReference type="InterPro" id="IPR029061">
    <property type="entry name" value="THDP-binding"/>
</dbReference>
<protein>
    <recommendedName>
        <fullName evidence="2">Dehydrogenase E1 component domain-containing protein</fullName>
    </recommendedName>
</protein>
<name>A0A0F9C4N7_9ZZZZ</name>
<evidence type="ECO:0000313" key="3">
    <source>
        <dbReference type="EMBL" id="KKK97424.1"/>
    </source>
</evidence>
<dbReference type="Pfam" id="PF00676">
    <property type="entry name" value="E1_dh"/>
    <property type="match status" value="1"/>
</dbReference>
<dbReference type="GO" id="GO:0016624">
    <property type="term" value="F:oxidoreductase activity, acting on the aldehyde or oxo group of donors, disulfide as acceptor"/>
    <property type="evidence" value="ECO:0007669"/>
    <property type="project" value="InterPro"/>
</dbReference>
<dbReference type="Gene3D" id="3.40.50.970">
    <property type="match status" value="1"/>
</dbReference>
<dbReference type="InterPro" id="IPR050771">
    <property type="entry name" value="Alpha-ketoacid_DH_E1_comp"/>
</dbReference>
<feature type="non-terminal residue" evidence="3">
    <location>
        <position position="159"/>
    </location>
</feature>
<gene>
    <name evidence="3" type="ORF">LCGC14_2652900</name>
</gene>
<dbReference type="PANTHER" id="PTHR43380">
    <property type="entry name" value="2-OXOISOVALERATE DEHYDROGENASE SUBUNIT ALPHA, MITOCHONDRIAL"/>
    <property type="match status" value="1"/>
</dbReference>
<accession>A0A0F9C4N7</accession>
<dbReference type="PANTHER" id="PTHR43380:SF1">
    <property type="entry name" value="2-OXOISOVALERATE DEHYDROGENASE SUBUNIT ALPHA, MITOCHONDRIAL"/>
    <property type="match status" value="1"/>
</dbReference>
<proteinExistence type="predicted"/>
<evidence type="ECO:0000256" key="1">
    <source>
        <dbReference type="ARBA" id="ARBA00023002"/>
    </source>
</evidence>
<dbReference type="InterPro" id="IPR001017">
    <property type="entry name" value="DH_E1"/>
</dbReference>
<organism evidence="3">
    <name type="scientific">marine sediment metagenome</name>
    <dbReference type="NCBI Taxonomy" id="412755"/>
    <lineage>
        <taxon>unclassified sequences</taxon>
        <taxon>metagenomes</taxon>
        <taxon>ecological metagenomes</taxon>
    </lineage>
</organism>
<comment type="caution">
    <text evidence="3">The sequence shown here is derived from an EMBL/GenBank/DDBJ whole genome shotgun (WGS) entry which is preliminary data.</text>
</comment>
<dbReference type="GO" id="GO:0009083">
    <property type="term" value="P:branched-chain amino acid catabolic process"/>
    <property type="evidence" value="ECO:0007669"/>
    <property type="project" value="TreeGrafter"/>
</dbReference>